<name>A0A6J0BPC3_NEOLC</name>
<dbReference type="Pfam" id="PF07114">
    <property type="entry name" value="TMEM126"/>
    <property type="match status" value="1"/>
</dbReference>
<accession>A0A6J0BPC3</accession>
<keyword evidence="4" id="KW-0496">Mitochondrion</keyword>
<dbReference type="FunCoup" id="A0A6J0BPC3">
    <property type="interactions" value="382"/>
</dbReference>
<dbReference type="PANTHER" id="PTHR16296">
    <property type="entry name" value="UNCHARACTERIZED HYPOTHALAMUS PROTEIN HT007"/>
    <property type="match status" value="1"/>
</dbReference>
<dbReference type="GeneID" id="107221582"/>
<organism evidence="8">
    <name type="scientific">Neodiprion lecontei</name>
    <name type="common">Redheaded pine sawfly</name>
    <dbReference type="NCBI Taxonomy" id="441921"/>
    <lineage>
        <taxon>Eukaryota</taxon>
        <taxon>Metazoa</taxon>
        <taxon>Ecdysozoa</taxon>
        <taxon>Arthropoda</taxon>
        <taxon>Hexapoda</taxon>
        <taxon>Insecta</taxon>
        <taxon>Pterygota</taxon>
        <taxon>Neoptera</taxon>
        <taxon>Endopterygota</taxon>
        <taxon>Hymenoptera</taxon>
        <taxon>Tenthredinoidea</taxon>
        <taxon>Diprionidae</taxon>
        <taxon>Diprioninae</taxon>
        <taxon>Neodiprion</taxon>
    </lineage>
</organism>
<evidence type="ECO:0000256" key="2">
    <source>
        <dbReference type="ARBA" id="ARBA00022692"/>
    </source>
</evidence>
<evidence type="ECO:0000313" key="7">
    <source>
        <dbReference type="Proteomes" id="UP000829291"/>
    </source>
</evidence>
<dbReference type="RefSeq" id="XP_015516107.1">
    <property type="nucleotide sequence ID" value="XM_015660621.2"/>
</dbReference>
<dbReference type="OrthoDB" id="6234762at2759"/>
<feature type="transmembrane region" description="Helical" evidence="6">
    <location>
        <begin position="76"/>
        <end position="98"/>
    </location>
</feature>
<dbReference type="AlphaFoldDB" id="A0A6J0BPC3"/>
<evidence type="ECO:0000256" key="4">
    <source>
        <dbReference type="ARBA" id="ARBA00023128"/>
    </source>
</evidence>
<dbReference type="GO" id="GO:0032981">
    <property type="term" value="P:mitochondrial respiratory chain complex I assembly"/>
    <property type="evidence" value="ECO:0007669"/>
    <property type="project" value="TreeGrafter"/>
</dbReference>
<evidence type="ECO:0000256" key="6">
    <source>
        <dbReference type="SAM" id="Phobius"/>
    </source>
</evidence>
<dbReference type="Proteomes" id="UP000829291">
    <property type="component" value="Chromosome 4"/>
</dbReference>
<keyword evidence="2 6" id="KW-0812">Transmembrane</keyword>
<feature type="transmembrane region" description="Helical" evidence="6">
    <location>
        <begin position="44"/>
        <end position="64"/>
    </location>
</feature>
<dbReference type="KEGG" id="nlo:107221582"/>
<evidence type="ECO:0000256" key="3">
    <source>
        <dbReference type="ARBA" id="ARBA00022989"/>
    </source>
</evidence>
<protein>
    <submittedName>
        <fullName evidence="8">Uncharacterized protein LOC107221582</fullName>
    </submittedName>
</protein>
<keyword evidence="3 6" id="KW-1133">Transmembrane helix</keyword>
<reference evidence="8" key="1">
    <citation type="submission" date="2025-08" db="UniProtKB">
        <authorList>
            <consortium name="RefSeq"/>
        </authorList>
    </citation>
    <scope>IDENTIFICATION</scope>
    <source>
        <tissue evidence="8">Thorax and Abdomen</tissue>
    </source>
</reference>
<dbReference type="GO" id="GO:0031966">
    <property type="term" value="C:mitochondrial membrane"/>
    <property type="evidence" value="ECO:0007669"/>
    <property type="project" value="UniProtKB-SubCell"/>
</dbReference>
<keyword evidence="7" id="KW-1185">Reference proteome</keyword>
<dbReference type="PANTHER" id="PTHR16296:SF2">
    <property type="entry name" value="TRANSMEMBRANE PROTEIN 126A"/>
    <property type="match status" value="1"/>
</dbReference>
<proteinExistence type="predicted"/>
<dbReference type="InterPro" id="IPR009801">
    <property type="entry name" value="TMEM126"/>
</dbReference>
<evidence type="ECO:0000256" key="5">
    <source>
        <dbReference type="ARBA" id="ARBA00023136"/>
    </source>
</evidence>
<evidence type="ECO:0000313" key="8">
    <source>
        <dbReference type="RefSeq" id="XP_015516107.1"/>
    </source>
</evidence>
<evidence type="ECO:0000256" key="1">
    <source>
        <dbReference type="ARBA" id="ARBA00004225"/>
    </source>
</evidence>
<comment type="subcellular location">
    <subcellularLocation>
        <location evidence="1">Mitochondrion membrane</location>
        <topology evidence="1">Multi-pass membrane protein</topology>
    </subcellularLocation>
</comment>
<feature type="transmembrane region" description="Helical" evidence="6">
    <location>
        <begin position="118"/>
        <end position="141"/>
    </location>
</feature>
<dbReference type="InParanoid" id="A0A6J0BPC3"/>
<gene>
    <name evidence="8" type="primary">LOC107221582</name>
</gene>
<keyword evidence="5 6" id="KW-0472">Membrane</keyword>
<sequence length="216" mass="24335">MALVKQTGPLPTDAVPLDKNEALRYQVDMLRHWPNQLEVWPLRSGIGILSITAAVAGIYVNAHYRRKMKLMKIGSAATYLPIIVLPGIAATLAHKLFVTRDILLERKKCLLCLETRAALLQFTVGFLYPMTLGPMGSVLLATRYATYRLPNITNDFWGLISVLRKFTRPINLQLSIIAIGQLFLGSCITRLEIKSYYNVKQQLLEAEKVYDNSPFV</sequence>